<evidence type="ECO:0000259" key="2">
    <source>
        <dbReference type="Pfam" id="PF13205"/>
    </source>
</evidence>
<dbReference type="EMBL" id="CP002551">
    <property type="protein sequence ID" value="ADZ10074.1"/>
    <property type="molecule type" value="Genomic_DNA"/>
</dbReference>
<dbReference type="InterPro" id="IPR032812">
    <property type="entry name" value="SbsA_Ig"/>
</dbReference>
<evidence type="ECO:0000313" key="3">
    <source>
        <dbReference type="EMBL" id="ADZ10074.1"/>
    </source>
</evidence>
<feature type="domain" description="SbsA Ig-like" evidence="2">
    <location>
        <begin position="28"/>
        <end position="128"/>
    </location>
</feature>
<feature type="domain" description="SbsA Ig-like" evidence="2">
    <location>
        <begin position="129"/>
        <end position="220"/>
    </location>
</feature>
<dbReference type="eggNOG" id="arCOG10865">
    <property type="taxonomic scope" value="Archaea"/>
</dbReference>
<keyword evidence="1" id="KW-0732">Signal</keyword>
<dbReference type="HOGENOM" id="CLU_570634_0_0_2"/>
<evidence type="ECO:0000313" key="4">
    <source>
        <dbReference type="Proteomes" id="UP000007490"/>
    </source>
</evidence>
<dbReference type="Pfam" id="PF13205">
    <property type="entry name" value="Big_5"/>
    <property type="match status" value="2"/>
</dbReference>
<name>F0TAK2_METLA</name>
<dbReference type="GeneID" id="10278309"/>
<reference evidence="4" key="1">
    <citation type="submission" date="2011-02" db="EMBL/GenBank/DDBJ databases">
        <title>Complete sequence of Methanobacterium sp. AL-21.</title>
        <authorList>
            <consortium name="US DOE Joint Genome Institute"/>
            <person name="Lucas S."/>
            <person name="Copeland A."/>
            <person name="Lapidus A."/>
            <person name="Cheng J.-F."/>
            <person name="Goodwin L."/>
            <person name="Pitluck S."/>
            <person name="Chertkov O."/>
            <person name="Detter J.C."/>
            <person name="Han C."/>
            <person name="Tapia R."/>
            <person name="Land M."/>
            <person name="Hauser L."/>
            <person name="Kyrpides N."/>
            <person name="Ivanova N."/>
            <person name="Mikhailova N."/>
            <person name="Pagani I."/>
            <person name="Cadillo-Quiroz H."/>
            <person name="Imachi H."/>
            <person name="Zinder S."/>
            <person name="Liu W."/>
            <person name="Woyke T."/>
        </authorList>
    </citation>
    <scope>NUCLEOTIDE SEQUENCE [LARGE SCALE GENOMIC DNA]</scope>
    <source>
        <strain evidence="4">AL-21</strain>
    </source>
</reference>
<dbReference type="Gene3D" id="2.60.40.1220">
    <property type="match status" value="1"/>
</dbReference>
<dbReference type="InterPro" id="IPR014755">
    <property type="entry name" value="Cu-Rt/internalin_Ig-like"/>
</dbReference>
<keyword evidence="4" id="KW-1185">Reference proteome</keyword>
<dbReference type="Proteomes" id="UP000007490">
    <property type="component" value="Chromosome"/>
</dbReference>
<dbReference type="RefSeq" id="WP_013645425.1">
    <property type="nucleotide sequence ID" value="NC_015216.1"/>
</dbReference>
<evidence type="ECO:0000256" key="1">
    <source>
        <dbReference type="ARBA" id="ARBA00022729"/>
    </source>
</evidence>
<proteinExistence type="predicted"/>
<gene>
    <name evidence="3" type="ordered locus">Metbo_1852</name>
</gene>
<sequence length="478" mass="53276" precursor="true">MKKQFIFVSALIFVFLIIGTVSSASASDTLQPKVKSINPTNNSFNVPTYHNLTIKFTEPVKAGNNYITLKNSKGTSVQFKKIISGNTLTIKPTSNLSRGVKYVLYLHTGCVKDLSGNNISIFKSCFTTDSTGPKLTSIDPVKNAFNVNLNKTISLKFTEAIKFGNNQIELVKSNGAHVSFTKMIKGNALYIKPQSLSSGTKYFLTFHTNSLKDISGNGVAYYKSYFVTSSGLNTNHPLSTVKICFIHHSSGGNWLSNGNGNLGAALNRNNYYVTETDYGWSAEDGDNLGDRTDTVNWPEWFKDRKMSHVYQNNYHSAYTNTIGNPGGENDIIIFKSCFPNSKVGSSIDDEKEIYNSLKTYFAAHPNKLFVLITPPGETQVSSYKLTKDLCNWLVDKDGWLKGYTGKNVLVYDFYGTLSETNSHHRYYNGVIQHVYASDYDGISPYHDGDDHPNALGNQKATNEFITLLNIAYNRWKNL</sequence>
<accession>F0TAK2</accession>
<organism evidence="3 4">
    <name type="scientific">Methanobacterium lacus (strain AL-21)</name>
    <dbReference type="NCBI Taxonomy" id="877455"/>
    <lineage>
        <taxon>Archaea</taxon>
        <taxon>Methanobacteriati</taxon>
        <taxon>Methanobacteriota</taxon>
        <taxon>Methanomada group</taxon>
        <taxon>Methanobacteria</taxon>
        <taxon>Methanobacteriales</taxon>
        <taxon>Methanobacteriaceae</taxon>
        <taxon>Methanobacterium</taxon>
    </lineage>
</organism>
<reference evidence="3 4" key="2">
    <citation type="journal article" date="2014" name="Int. J. Syst. Evol. Microbiol.">
        <title>Methanobacterium paludis sp. nov. and a novel strain of Methanobacterium lacus isolated from northern peatlands.</title>
        <authorList>
            <person name="Cadillo-Quiroz H."/>
            <person name="Brauer S.L."/>
            <person name="Goodson N."/>
            <person name="Yavitt J.B."/>
            <person name="Zinder S.H."/>
        </authorList>
    </citation>
    <scope>NUCLEOTIDE SEQUENCE [LARGE SCALE GENOMIC DNA]</scope>
    <source>
        <strain evidence="3 4">AL-21</strain>
    </source>
</reference>
<dbReference type="STRING" id="877455.Metbo_1852"/>
<dbReference type="AlphaFoldDB" id="F0TAK2"/>
<dbReference type="KEGG" id="mel:Metbo_1852"/>
<dbReference type="OrthoDB" id="71493at2157"/>
<protein>
    <recommendedName>
        <fullName evidence="2">SbsA Ig-like domain-containing protein</fullName>
    </recommendedName>
</protein>